<feature type="transmembrane region" description="Helical" evidence="7">
    <location>
        <begin position="51"/>
        <end position="71"/>
    </location>
</feature>
<sequence>MKMSLSIFKNRSFLFYWISTWISSIGDSVFVIALTWFLVEETHSPSVVGTYLFILGTAKILFVLVGGVIVDRIDPKKLLIHSNLLRAVIILLALGVLFVNKEAYWIFYIIGAIFGMVDSIAEPAGISFRTRIIEKEHYTQSMGLLMTAGNVSAVIGPMIGAGLVAVGSTHFAIMVNAVTFLISTLLLLLVKTEESDEAEAVNETMWKSVKSGFHYFLTTPIIMIMAVFAFFANAAVGAALISIPFLAEDLAFGVKGFGLMNTAIGAGSVIGAVLFSVISIKNPKPYMTLLTCFLQGAFIMLIGFTGNLWVIITLIAIMGLHETAVNVIAPSVNHTIIPQRIFGRVISVMILVMSGSIPIAQAAAGWLMEWTSPQEIFVFGGIVEMGAALLTFSLPFVRNYGRSHVVSAEQ</sequence>
<dbReference type="GO" id="GO:0005886">
    <property type="term" value="C:plasma membrane"/>
    <property type="evidence" value="ECO:0007669"/>
    <property type="project" value="UniProtKB-SubCell"/>
</dbReference>
<keyword evidence="4 7" id="KW-0812">Transmembrane</keyword>
<dbReference type="Proteomes" id="UP000265801">
    <property type="component" value="Unassembled WGS sequence"/>
</dbReference>
<dbReference type="CDD" id="cd06173">
    <property type="entry name" value="MFS_MefA_like"/>
    <property type="match status" value="1"/>
</dbReference>
<feature type="transmembrane region" description="Helical" evidence="7">
    <location>
        <begin position="341"/>
        <end position="364"/>
    </location>
</feature>
<evidence type="ECO:0000259" key="8">
    <source>
        <dbReference type="PROSITE" id="PS50850"/>
    </source>
</evidence>
<feature type="transmembrane region" description="Helical" evidence="7">
    <location>
        <begin position="142"/>
        <end position="165"/>
    </location>
</feature>
<feature type="transmembrane region" description="Helical" evidence="7">
    <location>
        <begin position="105"/>
        <end position="121"/>
    </location>
</feature>
<feature type="transmembrane region" description="Helical" evidence="7">
    <location>
        <begin position="12"/>
        <end position="39"/>
    </location>
</feature>
<evidence type="ECO:0000313" key="9">
    <source>
        <dbReference type="EMBL" id="RIW27656.1"/>
    </source>
</evidence>
<dbReference type="InterPro" id="IPR011701">
    <property type="entry name" value="MFS"/>
</dbReference>
<keyword evidence="3" id="KW-1003">Cell membrane</keyword>
<feature type="transmembrane region" description="Helical" evidence="7">
    <location>
        <begin position="259"/>
        <end position="278"/>
    </location>
</feature>
<dbReference type="PANTHER" id="PTHR23513">
    <property type="entry name" value="INTEGRAL MEMBRANE EFFLUX PROTEIN-RELATED"/>
    <property type="match status" value="1"/>
</dbReference>
<evidence type="ECO:0000256" key="4">
    <source>
        <dbReference type="ARBA" id="ARBA00022692"/>
    </source>
</evidence>
<comment type="caution">
    <text evidence="9">The sequence shown here is derived from an EMBL/GenBank/DDBJ whole genome shotgun (WGS) entry which is preliminary data.</text>
</comment>
<dbReference type="EMBL" id="QXIR01000052">
    <property type="protein sequence ID" value="RIW27656.1"/>
    <property type="molecule type" value="Genomic_DNA"/>
</dbReference>
<feature type="transmembrane region" description="Helical" evidence="7">
    <location>
        <begin position="308"/>
        <end position="329"/>
    </location>
</feature>
<proteinExistence type="predicted"/>
<dbReference type="RefSeq" id="WP_119549603.1">
    <property type="nucleotide sequence ID" value="NZ_QXIR01000052.1"/>
</dbReference>
<dbReference type="InterPro" id="IPR036259">
    <property type="entry name" value="MFS_trans_sf"/>
</dbReference>
<comment type="subcellular location">
    <subcellularLocation>
        <location evidence="1">Cell membrane</location>
        <topology evidence="1">Multi-pass membrane protein</topology>
    </subcellularLocation>
</comment>
<feature type="domain" description="Major facilitator superfamily (MFS) profile" evidence="8">
    <location>
        <begin position="12"/>
        <end position="398"/>
    </location>
</feature>
<dbReference type="GO" id="GO:0022857">
    <property type="term" value="F:transmembrane transporter activity"/>
    <property type="evidence" value="ECO:0007669"/>
    <property type="project" value="InterPro"/>
</dbReference>
<accession>A0A3A1QPG1</accession>
<dbReference type="PANTHER" id="PTHR23513:SF6">
    <property type="entry name" value="MAJOR FACILITATOR SUPERFAMILY ASSOCIATED DOMAIN-CONTAINING PROTEIN"/>
    <property type="match status" value="1"/>
</dbReference>
<evidence type="ECO:0000256" key="7">
    <source>
        <dbReference type="SAM" id="Phobius"/>
    </source>
</evidence>
<evidence type="ECO:0000256" key="3">
    <source>
        <dbReference type="ARBA" id="ARBA00022475"/>
    </source>
</evidence>
<protein>
    <submittedName>
        <fullName evidence="9">MFS transporter</fullName>
    </submittedName>
</protein>
<dbReference type="OrthoDB" id="7055052at2"/>
<feature type="transmembrane region" description="Helical" evidence="7">
    <location>
        <begin position="376"/>
        <end position="397"/>
    </location>
</feature>
<evidence type="ECO:0000256" key="6">
    <source>
        <dbReference type="ARBA" id="ARBA00023136"/>
    </source>
</evidence>
<evidence type="ECO:0000256" key="5">
    <source>
        <dbReference type="ARBA" id="ARBA00022989"/>
    </source>
</evidence>
<dbReference type="SUPFAM" id="SSF103473">
    <property type="entry name" value="MFS general substrate transporter"/>
    <property type="match status" value="1"/>
</dbReference>
<feature type="transmembrane region" description="Helical" evidence="7">
    <location>
        <begin position="83"/>
        <end position="99"/>
    </location>
</feature>
<dbReference type="InterPro" id="IPR020846">
    <property type="entry name" value="MFS_dom"/>
</dbReference>
<evidence type="ECO:0000313" key="10">
    <source>
        <dbReference type="Proteomes" id="UP000265801"/>
    </source>
</evidence>
<keyword evidence="2" id="KW-0813">Transport</keyword>
<evidence type="ECO:0000256" key="1">
    <source>
        <dbReference type="ARBA" id="ARBA00004651"/>
    </source>
</evidence>
<dbReference type="AlphaFoldDB" id="A0A3A1QPG1"/>
<feature type="transmembrane region" description="Helical" evidence="7">
    <location>
        <begin position="215"/>
        <end position="247"/>
    </location>
</feature>
<reference evidence="9 10" key="1">
    <citation type="submission" date="2018-09" db="EMBL/GenBank/DDBJ databases">
        <title>Bacillus saliacetes sp. nov., isolated from Thai shrimp paste (Ka-pi).</title>
        <authorList>
            <person name="Daroonpunt R."/>
            <person name="Tanasupawat S."/>
            <person name="Yiamsombut S."/>
        </authorList>
    </citation>
    <scope>NUCLEOTIDE SEQUENCE [LARGE SCALE GENOMIC DNA]</scope>
    <source>
        <strain evidence="9 10">SKP7-4</strain>
    </source>
</reference>
<dbReference type="Pfam" id="PF07690">
    <property type="entry name" value="MFS_1"/>
    <property type="match status" value="1"/>
</dbReference>
<keyword evidence="6 7" id="KW-0472">Membrane</keyword>
<evidence type="ECO:0000256" key="2">
    <source>
        <dbReference type="ARBA" id="ARBA00022448"/>
    </source>
</evidence>
<gene>
    <name evidence="9" type="ORF">D3H55_22710</name>
</gene>
<dbReference type="Gene3D" id="1.20.1250.20">
    <property type="entry name" value="MFS general substrate transporter like domains"/>
    <property type="match status" value="1"/>
</dbReference>
<organism evidence="9 10">
    <name type="scientific">Bacillus salacetis</name>
    <dbReference type="NCBI Taxonomy" id="2315464"/>
    <lineage>
        <taxon>Bacteria</taxon>
        <taxon>Bacillati</taxon>
        <taxon>Bacillota</taxon>
        <taxon>Bacilli</taxon>
        <taxon>Bacillales</taxon>
        <taxon>Bacillaceae</taxon>
        <taxon>Bacillus</taxon>
    </lineage>
</organism>
<name>A0A3A1QPG1_9BACI</name>
<keyword evidence="10" id="KW-1185">Reference proteome</keyword>
<dbReference type="PROSITE" id="PS50850">
    <property type="entry name" value="MFS"/>
    <property type="match status" value="1"/>
</dbReference>
<keyword evidence="5 7" id="KW-1133">Transmembrane helix</keyword>